<evidence type="ECO:0000256" key="6">
    <source>
        <dbReference type="ARBA" id="ARBA00022692"/>
    </source>
</evidence>
<dbReference type="InterPro" id="IPR011662">
    <property type="entry name" value="Secretin/TonB_short_N"/>
</dbReference>
<evidence type="ECO:0000313" key="18">
    <source>
        <dbReference type="Proteomes" id="UP000199598"/>
    </source>
</evidence>
<evidence type="ECO:0000256" key="13">
    <source>
        <dbReference type="PROSITE-ProRule" id="PRU01360"/>
    </source>
</evidence>
<keyword evidence="6 13" id="KW-0812">Transmembrane</keyword>
<keyword evidence="18" id="KW-1185">Reference proteome</keyword>
<keyword evidence="7" id="KW-0732">Signal</keyword>
<keyword evidence="12 13" id="KW-0998">Cell outer membrane</keyword>
<evidence type="ECO:0000256" key="14">
    <source>
        <dbReference type="PROSITE-ProRule" id="PRU10144"/>
    </source>
</evidence>
<dbReference type="CDD" id="cd01347">
    <property type="entry name" value="ligand_gated_channel"/>
    <property type="match status" value="1"/>
</dbReference>
<keyword evidence="3 13" id="KW-0813">Transport</keyword>
<keyword evidence="5" id="KW-0410">Iron transport</keyword>
<sequence>METGHKVGFRLGGRHTKLLVTVLLASLFQTTALSLPAVYAQSASTTTELTRQTSFNIPAGSLSAALMQIGQQASVRLSVNAKNIKGIRISGFKAVMATQDALDMLLDGTGLIYEIDPSGIIIISRFQDAISADSGDASLLPVIVTASSGDPVGWQGAPEWVYETPRAVSVIGREEIKNSNARTAADLFAGVPGVTVADNPQDPGISINIRGLQDQNRVNVMIDGARQNFQKAGHDETGRFYVDPAFVRQIEIEKSAISGVGGAGAMGGVVNFRTIEAKDLIKPDRSYGVEGKLAAGTNAYNFNGNLAAGIKLTDNVSFAAGISKKNLGKYQAGNNGSLEFSETGQPVVFTGSETLSWLTKLNIDLNDDHTLVLGALGFHDAFTNSTIGGDFRNDSDITNITGTATYTWQPDDSWFDLEAKLWANRTHNDQYRLPRTSSGGGFDNDFALNSLGVSLQNTSQFDLSALSISWNYGIEAFKDVGKSKSKPDVSTVDLDSLWIGADPSGERNVYSAFNQLAFSYKDLVELNFGLRYDQFNLKGTPKTVEYDLSGNTSVVGQNISNSGNRFSPTFALAITPLDGLQFFGRYSEGYRIPTVMETFLGGEHTGGGLPYLPNGALRPELAKTWEGGLNIQLDDQFIENDTLRLKFSYFNRKVENYVALANVAGATLDLGSFELQIPYYQYGNLYEPINTQGFELEAFYDAGSFFAGVAYNRSYVDLPNAFTFDSPYTQHGEAADRVILLNVAPKSKLSANGGLRFLDERLTLGGRITYVEPDGQFGFFSGGYKTDDYTIVDLYGSYEFNENATLRVDVNNLGDVAYVDALTAGEFPSPGRTVTAALNFTF</sequence>
<name>A0A1I4FU22_9HYPH</name>
<evidence type="ECO:0000256" key="8">
    <source>
        <dbReference type="ARBA" id="ARBA00023004"/>
    </source>
</evidence>
<evidence type="ECO:0000256" key="4">
    <source>
        <dbReference type="ARBA" id="ARBA00022452"/>
    </source>
</evidence>
<dbReference type="NCBIfam" id="TIGR01786">
    <property type="entry name" value="TonB-hemlactrns"/>
    <property type="match status" value="1"/>
</dbReference>
<feature type="domain" description="Secretin/TonB short N-terminal" evidence="16">
    <location>
        <begin position="75"/>
        <end position="125"/>
    </location>
</feature>
<dbReference type="NCBIfam" id="TIGR01785">
    <property type="entry name" value="TonB-hemin"/>
    <property type="match status" value="1"/>
</dbReference>
<evidence type="ECO:0000256" key="3">
    <source>
        <dbReference type="ARBA" id="ARBA00022448"/>
    </source>
</evidence>
<evidence type="ECO:0000313" key="17">
    <source>
        <dbReference type="EMBL" id="SFL20919.1"/>
    </source>
</evidence>
<dbReference type="RefSeq" id="WP_093524133.1">
    <property type="nucleotide sequence ID" value="NZ_FOSK01000022.1"/>
</dbReference>
<dbReference type="PROSITE" id="PS52016">
    <property type="entry name" value="TONB_DEPENDENT_REC_3"/>
    <property type="match status" value="1"/>
</dbReference>
<dbReference type="InterPro" id="IPR036942">
    <property type="entry name" value="Beta-barrel_TonB_sf"/>
</dbReference>
<keyword evidence="5" id="KW-0406">Ion transport</keyword>
<dbReference type="SMART" id="SM00965">
    <property type="entry name" value="STN"/>
    <property type="match status" value="1"/>
</dbReference>
<dbReference type="PANTHER" id="PTHR30069">
    <property type="entry name" value="TONB-DEPENDENT OUTER MEMBRANE RECEPTOR"/>
    <property type="match status" value="1"/>
</dbReference>
<organism evidence="17 18">
    <name type="scientific">Pseudovibrio ascidiaceicola</name>
    <dbReference type="NCBI Taxonomy" id="285279"/>
    <lineage>
        <taxon>Bacteria</taxon>
        <taxon>Pseudomonadati</taxon>
        <taxon>Pseudomonadota</taxon>
        <taxon>Alphaproteobacteria</taxon>
        <taxon>Hyphomicrobiales</taxon>
        <taxon>Stappiaceae</taxon>
        <taxon>Pseudovibrio</taxon>
    </lineage>
</organism>
<gene>
    <name evidence="17" type="ORF">SAMN04488518_12219</name>
</gene>
<keyword evidence="4 13" id="KW-1134">Transmembrane beta strand</keyword>
<dbReference type="Pfam" id="PF00593">
    <property type="entry name" value="TonB_dep_Rec_b-barrel"/>
    <property type="match status" value="1"/>
</dbReference>
<accession>A0A1I4FU22</accession>
<dbReference type="InterPro" id="IPR039426">
    <property type="entry name" value="TonB-dep_rcpt-like"/>
</dbReference>
<evidence type="ECO:0000259" key="16">
    <source>
        <dbReference type="SMART" id="SM00965"/>
    </source>
</evidence>
<keyword evidence="10 13" id="KW-0472">Membrane</keyword>
<reference evidence="17 18" key="1">
    <citation type="submission" date="2016-10" db="EMBL/GenBank/DDBJ databases">
        <authorList>
            <person name="Varghese N."/>
            <person name="Submissions S."/>
        </authorList>
    </citation>
    <scope>NUCLEOTIDE SEQUENCE [LARGE SCALE GENOMIC DNA]</scope>
    <source>
        <strain evidence="17 18">DSM 16392</strain>
    </source>
</reference>
<proteinExistence type="inferred from homology"/>
<dbReference type="InterPro" id="IPR037066">
    <property type="entry name" value="Plug_dom_sf"/>
</dbReference>
<dbReference type="Gene3D" id="3.55.50.30">
    <property type="match status" value="1"/>
</dbReference>
<evidence type="ECO:0000256" key="15">
    <source>
        <dbReference type="RuleBase" id="RU003357"/>
    </source>
</evidence>
<keyword evidence="8" id="KW-0408">Iron</keyword>
<comment type="similarity">
    <text evidence="2 13 15">Belongs to the TonB-dependent receptor family.</text>
</comment>
<evidence type="ECO:0000256" key="1">
    <source>
        <dbReference type="ARBA" id="ARBA00004571"/>
    </source>
</evidence>
<dbReference type="Proteomes" id="UP000199598">
    <property type="component" value="Unassembled WGS sequence"/>
</dbReference>
<dbReference type="PANTHER" id="PTHR30069:SF41">
    <property type="entry name" value="HEME_HEMOPEXIN UTILIZATION PROTEIN C"/>
    <property type="match status" value="1"/>
</dbReference>
<keyword evidence="11" id="KW-0675">Receptor</keyword>
<dbReference type="Gene3D" id="2.170.130.10">
    <property type="entry name" value="TonB-dependent receptor, plug domain"/>
    <property type="match status" value="1"/>
</dbReference>
<dbReference type="InterPro" id="IPR012910">
    <property type="entry name" value="Plug_dom"/>
</dbReference>
<dbReference type="PROSITE" id="PS01156">
    <property type="entry name" value="TONB_DEPENDENT_REC_2"/>
    <property type="match status" value="1"/>
</dbReference>
<comment type="subcellular location">
    <subcellularLocation>
        <location evidence="1 13">Cell outer membrane</location>
        <topology evidence="1 13">Multi-pass membrane protein</topology>
    </subcellularLocation>
</comment>
<dbReference type="InterPro" id="IPR010917">
    <property type="entry name" value="TonB_rcpt_CS"/>
</dbReference>
<evidence type="ECO:0000256" key="7">
    <source>
        <dbReference type="ARBA" id="ARBA00022729"/>
    </source>
</evidence>
<evidence type="ECO:0000256" key="12">
    <source>
        <dbReference type="ARBA" id="ARBA00023237"/>
    </source>
</evidence>
<feature type="short sequence motif" description="TonB C-terminal box" evidence="14">
    <location>
        <begin position="825"/>
        <end position="842"/>
    </location>
</feature>
<dbReference type="Gene3D" id="2.40.170.20">
    <property type="entry name" value="TonB-dependent receptor, beta-barrel domain"/>
    <property type="match status" value="1"/>
</dbReference>
<dbReference type="InterPro" id="IPR000531">
    <property type="entry name" value="Beta-barrel_TonB"/>
</dbReference>
<dbReference type="SUPFAM" id="SSF56935">
    <property type="entry name" value="Porins"/>
    <property type="match status" value="1"/>
</dbReference>
<comment type="caution">
    <text evidence="17">The sequence shown here is derived from an EMBL/GenBank/DDBJ whole genome shotgun (WGS) entry which is preliminary data.</text>
</comment>
<dbReference type="EMBL" id="FOSK01000022">
    <property type="protein sequence ID" value="SFL20919.1"/>
    <property type="molecule type" value="Genomic_DNA"/>
</dbReference>
<dbReference type="InterPro" id="IPR011276">
    <property type="entry name" value="TonB_haem/Hb_rcpt"/>
</dbReference>
<evidence type="ECO:0000256" key="5">
    <source>
        <dbReference type="ARBA" id="ARBA00022496"/>
    </source>
</evidence>
<evidence type="ECO:0000256" key="10">
    <source>
        <dbReference type="ARBA" id="ARBA00023136"/>
    </source>
</evidence>
<evidence type="ECO:0000256" key="9">
    <source>
        <dbReference type="ARBA" id="ARBA00023077"/>
    </source>
</evidence>
<dbReference type="InterPro" id="IPR010949">
    <property type="entry name" value="TonB_Hb/transfer/lactofer_rcpt"/>
</dbReference>
<protein>
    <submittedName>
        <fullName evidence="17">Heme acquisition protein HasR</fullName>
    </submittedName>
</protein>
<evidence type="ECO:0000256" key="11">
    <source>
        <dbReference type="ARBA" id="ARBA00023170"/>
    </source>
</evidence>
<dbReference type="Pfam" id="PF07715">
    <property type="entry name" value="Plug"/>
    <property type="match status" value="1"/>
</dbReference>
<keyword evidence="9 15" id="KW-0798">TonB box</keyword>
<evidence type="ECO:0000256" key="2">
    <source>
        <dbReference type="ARBA" id="ARBA00009810"/>
    </source>
</evidence>